<gene>
    <name evidence="2" type="ORF">GEU84_001975</name>
</gene>
<keyword evidence="1" id="KW-1133">Transmembrane helix</keyword>
<organism evidence="2 3">
    <name type="scientific">Fertoeibacter niger</name>
    <dbReference type="NCBI Taxonomy" id="2656921"/>
    <lineage>
        <taxon>Bacteria</taxon>
        <taxon>Pseudomonadati</taxon>
        <taxon>Pseudomonadota</taxon>
        <taxon>Alphaproteobacteria</taxon>
        <taxon>Rhodobacterales</taxon>
        <taxon>Paracoccaceae</taxon>
        <taxon>Fertoeibacter</taxon>
    </lineage>
</organism>
<accession>A0A8X8GWF7</accession>
<sequence length="191" mass="20872">MNTPAHLIFGLAAFGRPDRRDVTAAALAGALAPDVSLYLLAGWSLLVMDIPPQVVFGQLYFSPLWQGIFAVDNSLPLWGVLLAAGLVLRAPVLVAFAGAGLLHLAFDVVLHNEDARRQFWPLTDWVFRSPFSYWDTARHGAIIGPLEVAVSLALCGVLWRRYRGWVMRGIIAALAVAECAPGLVFFLMFRG</sequence>
<dbReference type="AlphaFoldDB" id="A0A8X8GWF7"/>
<comment type="caution">
    <text evidence="2">The sequence shown here is derived from an EMBL/GenBank/DDBJ whole genome shotgun (WGS) entry which is preliminary data.</text>
</comment>
<keyword evidence="3" id="KW-1185">Reference proteome</keyword>
<dbReference type="Proteomes" id="UP000484076">
    <property type="component" value="Unassembled WGS sequence"/>
</dbReference>
<feature type="transmembrane region" description="Helical" evidence="1">
    <location>
        <begin position="165"/>
        <end position="189"/>
    </location>
</feature>
<keyword evidence="1" id="KW-0472">Membrane</keyword>
<feature type="transmembrane region" description="Helical" evidence="1">
    <location>
        <begin position="77"/>
        <end position="110"/>
    </location>
</feature>
<protein>
    <submittedName>
        <fullName evidence="2">Cobalamin biosynthesis protein CobQ</fullName>
    </submittedName>
</protein>
<reference evidence="2" key="1">
    <citation type="submission" date="2020-05" db="EMBL/GenBank/DDBJ databases">
        <title>Fertoebacter nigrum gen. nov., sp. nov., a new member of the family Rhodobacteraceae.</title>
        <authorList>
            <person name="Szuroczki S."/>
            <person name="Abbaszade G."/>
            <person name="Buni D."/>
            <person name="Schumann P."/>
            <person name="Toth E."/>
        </authorList>
    </citation>
    <scope>NUCLEOTIDE SEQUENCE</scope>
    <source>
        <strain evidence="2">RG-N-1a</strain>
    </source>
</reference>
<feature type="transmembrane region" description="Helical" evidence="1">
    <location>
        <begin position="24"/>
        <end position="47"/>
    </location>
</feature>
<keyword evidence="1" id="KW-0812">Transmembrane</keyword>
<feature type="transmembrane region" description="Helical" evidence="1">
    <location>
        <begin position="140"/>
        <end position="159"/>
    </location>
</feature>
<evidence type="ECO:0000313" key="3">
    <source>
        <dbReference type="Proteomes" id="UP000484076"/>
    </source>
</evidence>
<evidence type="ECO:0000256" key="1">
    <source>
        <dbReference type="SAM" id="Phobius"/>
    </source>
</evidence>
<proteinExistence type="predicted"/>
<evidence type="ECO:0000313" key="2">
    <source>
        <dbReference type="EMBL" id="NUB43138.1"/>
    </source>
</evidence>
<name>A0A8X8GWF7_9RHOB</name>
<dbReference type="EMBL" id="WHUT02000001">
    <property type="protein sequence ID" value="NUB43138.1"/>
    <property type="molecule type" value="Genomic_DNA"/>
</dbReference>
<dbReference type="RefSeq" id="WP_152823811.1">
    <property type="nucleotide sequence ID" value="NZ_WHUT02000001.1"/>
</dbReference>